<dbReference type="Proteomes" id="UP000252698">
    <property type="component" value="Chromosome"/>
</dbReference>
<dbReference type="SUPFAM" id="SSF55811">
    <property type="entry name" value="Nudix"/>
    <property type="match status" value="1"/>
</dbReference>
<dbReference type="PROSITE" id="PS00893">
    <property type="entry name" value="NUDIX_BOX"/>
    <property type="match status" value="1"/>
</dbReference>
<dbReference type="InterPro" id="IPR000086">
    <property type="entry name" value="NUDIX_hydrolase_dom"/>
</dbReference>
<evidence type="ECO:0000256" key="4">
    <source>
        <dbReference type="RuleBase" id="RU003476"/>
    </source>
</evidence>
<dbReference type="InterPro" id="IPR015797">
    <property type="entry name" value="NUDIX_hydrolase-like_dom_sf"/>
</dbReference>
<proteinExistence type="inferred from homology"/>
<dbReference type="InterPro" id="IPR020084">
    <property type="entry name" value="NUDIX_hydrolase_CS"/>
</dbReference>
<dbReference type="AlphaFoldDB" id="A0A2Z5JFW6"/>
<keyword evidence="3 4" id="KW-0378">Hydrolase</keyword>
<name>A0A2Z5JFW6_STRAR</name>
<gene>
    <name evidence="6" type="ORF">C5746_22750</name>
</gene>
<evidence type="ECO:0000256" key="3">
    <source>
        <dbReference type="ARBA" id="ARBA00022801"/>
    </source>
</evidence>
<evidence type="ECO:0000256" key="1">
    <source>
        <dbReference type="ARBA" id="ARBA00001946"/>
    </source>
</evidence>
<dbReference type="Pfam" id="PF00293">
    <property type="entry name" value="NUDIX"/>
    <property type="match status" value="1"/>
</dbReference>
<protein>
    <submittedName>
        <fullName evidence="6">NUDIX hydrolase</fullName>
    </submittedName>
</protein>
<dbReference type="EMBL" id="CP027306">
    <property type="protein sequence ID" value="AXE79267.1"/>
    <property type="molecule type" value="Genomic_DNA"/>
</dbReference>
<sequence>MNSHVRPRVSAYAIATVQDQLLLTQLSDASPVFEPGLWHLPGGGIDPGEQPRETLARELREETGLELLDARLVDARAYTATRLGISWNLVGLFYIVELKPGPPAVTKADDSTSAVAWMPLSGLEDSMLSPAAIDGLGMIGAQRGIGRPGPD</sequence>
<dbReference type="KEGG" id="sata:C5746_22750"/>
<dbReference type="PROSITE" id="PS51462">
    <property type="entry name" value="NUDIX"/>
    <property type="match status" value="1"/>
</dbReference>
<comment type="similarity">
    <text evidence="2 4">Belongs to the Nudix hydrolase family.</text>
</comment>
<evidence type="ECO:0000256" key="2">
    <source>
        <dbReference type="ARBA" id="ARBA00005582"/>
    </source>
</evidence>
<evidence type="ECO:0000313" key="6">
    <source>
        <dbReference type="EMBL" id="AXE79267.1"/>
    </source>
</evidence>
<dbReference type="Gene3D" id="3.90.79.10">
    <property type="entry name" value="Nucleoside Triphosphate Pyrophosphohydrolase"/>
    <property type="match status" value="1"/>
</dbReference>
<evidence type="ECO:0000313" key="7">
    <source>
        <dbReference type="Proteomes" id="UP000252698"/>
    </source>
</evidence>
<reference evidence="6 7" key="1">
    <citation type="journal article" date="2018" name="Front. Microbiol.">
        <title>Genome Sequencing of Streptomyces atratus SCSIOZH16 and Activation Production of Nocardamine via Metabolic Engineering.</title>
        <authorList>
            <person name="Li Y."/>
            <person name="Zhang C."/>
            <person name="Liu C."/>
            <person name="Ju J."/>
            <person name="Ma J."/>
        </authorList>
    </citation>
    <scope>NUCLEOTIDE SEQUENCE [LARGE SCALE GENOMIC DNA]</scope>
    <source>
        <strain evidence="6 7">SCSIO_ZH16</strain>
    </source>
</reference>
<dbReference type="RefSeq" id="WP_114245803.1">
    <property type="nucleotide sequence ID" value="NZ_CP027306.1"/>
</dbReference>
<dbReference type="GeneID" id="95521245"/>
<comment type="cofactor">
    <cofactor evidence="1">
        <name>Mg(2+)</name>
        <dbReference type="ChEBI" id="CHEBI:18420"/>
    </cofactor>
</comment>
<organism evidence="6 7">
    <name type="scientific">Streptomyces atratus</name>
    <dbReference type="NCBI Taxonomy" id="1893"/>
    <lineage>
        <taxon>Bacteria</taxon>
        <taxon>Bacillati</taxon>
        <taxon>Actinomycetota</taxon>
        <taxon>Actinomycetes</taxon>
        <taxon>Kitasatosporales</taxon>
        <taxon>Streptomycetaceae</taxon>
        <taxon>Streptomyces</taxon>
    </lineage>
</organism>
<evidence type="ECO:0000259" key="5">
    <source>
        <dbReference type="PROSITE" id="PS51462"/>
    </source>
</evidence>
<dbReference type="InterPro" id="IPR020476">
    <property type="entry name" value="Nudix_hydrolase"/>
</dbReference>
<dbReference type="PANTHER" id="PTHR43046:SF14">
    <property type="entry name" value="MUTT_NUDIX FAMILY PROTEIN"/>
    <property type="match status" value="1"/>
</dbReference>
<dbReference type="PANTHER" id="PTHR43046">
    <property type="entry name" value="GDP-MANNOSE MANNOSYL HYDROLASE"/>
    <property type="match status" value="1"/>
</dbReference>
<dbReference type="GO" id="GO:0016787">
    <property type="term" value="F:hydrolase activity"/>
    <property type="evidence" value="ECO:0007669"/>
    <property type="project" value="UniProtKB-KW"/>
</dbReference>
<accession>A0A2Z5JFW6</accession>
<dbReference type="PRINTS" id="PR00502">
    <property type="entry name" value="NUDIXFAMILY"/>
</dbReference>
<feature type="domain" description="Nudix hydrolase" evidence="5">
    <location>
        <begin position="4"/>
        <end position="140"/>
    </location>
</feature>
<dbReference type="CDD" id="cd02883">
    <property type="entry name" value="NUDIX_Hydrolase"/>
    <property type="match status" value="1"/>
</dbReference>